<dbReference type="InterPro" id="IPR051541">
    <property type="entry name" value="PTS_SugarTrans_NitroReg"/>
</dbReference>
<feature type="domain" description="PTS EIIA type-2" evidence="1">
    <location>
        <begin position="1"/>
        <end position="147"/>
    </location>
</feature>
<reference evidence="2" key="1">
    <citation type="submission" date="2019-11" db="EMBL/GenBank/DDBJ databases">
        <authorList>
            <person name="Feng L."/>
        </authorList>
    </citation>
    <scope>NUCLEOTIDE SEQUENCE</scope>
    <source>
        <strain evidence="2">ElimosumLFYP34</strain>
    </source>
</reference>
<evidence type="ECO:0000259" key="1">
    <source>
        <dbReference type="PROSITE" id="PS51094"/>
    </source>
</evidence>
<dbReference type="AlphaFoldDB" id="A0A6N3DR46"/>
<dbReference type="EMBL" id="CACRTR010000009">
    <property type="protein sequence ID" value="VYU30264.1"/>
    <property type="molecule type" value="Genomic_DNA"/>
</dbReference>
<dbReference type="Gene3D" id="3.40.930.10">
    <property type="entry name" value="Mannitol-specific EII, Chain A"/>
    <property type="match status" value="1"/>
</dbReference>
<dbReference type="PROSITE" id="PS51094">
    <property type="entry name" value="PTS_EIIA_TYPE_2"/>
    <property type="match status" value="1"/>
</dbReference>
<dbReference type="InterPro" id="IPR002178">
    <property type="entry name" value="PTS_EIIA_type-2_dom"/>
</dbReference>
<name>A0A6N3DR46_EUBLI</name>
<accession>A0A6N3DR46</accession>
<gene>
    <name evidence="2" type="primary">hrsA</name>
    <name evidence="2" type="ORF">ELLFYP34_03186</name>
</gene>
<organism evidence="2">
    <name type="scientific">Eubacterium limosum</name>
    <dbReference type="NCBI Taxonomy" id="1736"/>
    <lineage>
        <taxon>Bacteria</taxon>
        <taxon>Bacillati</taxon>
        <taxon>Bacillota</taxon>
        <taxon>Clostridia</taxon>
        <taxon>Eubacteriales</taxon>
        <taxon>Eubacteriaceae</taxon>
        <taxon>Eubacterium</taxon>
    </lineage>
</organism>
<evidence type="ECO:0000313" key="2">
    <source>
        <dbReference type="EMBL" id="VYU30264.1"/>
    </source>
</evidence>
<dbReference type="SUPFAM" id="SSF55804">
    <property type="entry name" value="Phoshotransferase/anion transport protein"/>
    <property type="match status" value="1"/>
</dbReference>
<dbReference type="PANTHER" id="PTHR47738">
    <property type="entry name" value="PTS SYSTEM FRUCTOSE-LIKE EIIA COMPONENT-RELATED"/>
    <property type="match status" value="1"/>
</dbReference>
<dbReference type="InterPro" id="IPR016152">
    <property type="entry name" value="PTrfase/Anion_transptr"/>
</dbReference>
<dbReference type="PANTHER" id="PTHR47738:SF3">
    <property type="entry name" value="PHOSPHOTRANSFERASE SYSTEM MANNITOL_FRUCTOSE-SPECIFIC IIA DOMAIN CONTAINING PROTEIN"/>
    <property type="match status" value="1"/>
</dbReference>
<protein>
    <submittedName>
        <fullName evidence="2">Heat-responsive suppressor HrsA</fullName>
    </submittedName>
</protein>
<dbReference type="Pfam" id="PF00359">
    <property type="entry name" value="PTS_EIIA_2"/>
    <property type="match status" value="1"/>
</dbReference>
<proteinExistence type="predicted"/>
<sequence length="151" mass="16640">MLINQKYIQINVEAADCFQAIEAAASPLLRNNRIDEGYITAACEREKIFPTGLPTPVGVAIPHAEPDNVLEEAVSLITLKNPVVFHGMGAPEECIDVSIVFLLAIKDGEKQIETLQKIVLMIQDEMVLQKIAGAKNPEWIYNLVKDIDGLD</sequence>
<dbReference type="CDD" id="cd00211">
    <property type="entry name" value="PTS_IIA_fru"/>
    <property type="match status" value="1"/>
</dbReference>